<dbReference type="SUPFAM" id="SSF48403">
    <property type="entry name" value="Ankyrin repeat"/>
    <property type="match status" value="1"/>
</dbReference>
<dbReference type="PROSITE" id="PS50011">
    <property type="entry name" value="PROTEIN_KINASE_DOM"/>
    <property type="match status" value="1"/>
</dbReference>
<dbReference type="SMART" id="SM00248">
    <property type="entry name" value="ANK"/>
    <property type="match status" value="3"/>
</dbReference>
<dbReference type="Gene3D" id="3.30.200.20">
    <property type="entry name" value="Phosphorylase Kinase, domain 1"/>
    <property type="match status" value="1"/>
</dbReference>
<organism evidence="4 5">
    <name type="scientific">Phytophthora ramorum</name>
    <name type="common">Sudden oak death agent</name>
    <dbReference type="NCBI Taxonomy" id="164328"/>
    <lineage>
        <taxon>Eukaryota</taxon>
        <taxon>Sar</taxon>
        <taxon>Stramenopiles</taxon>
        <taxon>Oomycota</taxon>
        <taxon>Peronosporomycetes</taxon>
        <taxon>Peronosporales</taxon>
        <taxon>Peronosporaceae</taxon>
        <taxon>Phytophthora</taxon>
    </lineage>
</organism>
<dbReference type="Proteomes" id="UP000005238">
    <property type="component" value="Unassembled WGS sequence"/>
</dbReference>
<dbReference type="VEuPathDB" id="FungiDB:KRP22_8513"/>
<dbReference type="VEuPathDB" id="FungiDB:KRP23_11567"/>
<feature type="domain" description="Protein kinase" evidence="3">
    <location>
        <begin position="160"/>
        <end position="427"/>
    </location>
</feature>
<evidence type="ECO:0000259" key="3">
    <source>
        <dbReference type="PROSITE" id="PS50011"/>
    </source>
</evidence>
<dbReference type="GO" id="GO:0005524">
    <property type="term" value="F:ATP binding"/>
    <property type="evidence" value="ECO:0007669"/>
    <property type="project" value="InterPro"/>
</dbReference>
<accession>H3GLT4</accession>
<dbReference type="Gene3D" id="1.10.510.10">
    <property type="entry name" value="Transferase(Phosphotransferase) domain 1"/>
    <property type="match status" value="1"/>
</dbReference>
<reference evidence="5" key="1">
    <citation type="journal article" date="2006" name="Science">
        <title>Phytophthora genome sequences uncover evolutionary origins and mechanisms of pathogenesis.</title>
        <authorList>
            <person name="Tyler B.M."/>
            <person name="Tripathy S."/>
            <person name="Zhang X."/>
            <person name="Dehal P."/>
            <person name="Jiang R.H."/>
            <person name="Aerts A."/>
            <person name="Arredondo F.D."/>
            <person name="Baxter L."/>
            <person name="Bensasson D."/>
            <person name="Beynon J.L."/>
            <person name="Chapman J."/>
            <person name="Damasceno C.M."/>
            <person name="Dorrance A.E."/>
            <person name="Dou D."/>
            <person name="Dickerman A.W."/>
            <person name="Dubchak I.L."/>
            <person name="Garbelotto M."/>
            <person name="Gijzen M."/>
            <person name="Gordon S.G."/>
            <person name="Govers F."/>
            <person name="Grunwald N.J."/>
            <person name="Huang W."/>
            <person name="Ivors K.L."/>
            <person name="Jones R.W."/>
            <person name="Kamoun S."/>
            <person name="Krampis K."/>
            <person name="Lamour K.H."/>
            <person name="Lee M.K."/>
            <person name="McDonald W.H."/>
            <person name="Medina M."/>
            <person name="Meijer H.J."/>
            <person name="Nordberg E.K."/>
            <person name="Maclean D.J."/>
            <person name="Ospina-Giraldo M.D."/>
            <person name="Morris P.F."/>
            <person name="Phuntumart V."/>
            <person name="Putnam N.H."/>
            <person name="Rash S."/>
            <person name="Rose J.K."/>
            <person name="Sakihama Y."/>
            <person name="Salamov A.A."/>
            <person name="Savidor A."/>
            <person name="Scheuring C.F."/>
            <person name="Smith B.M."/>
            <person name="Sobral B.W."/>
            <person name="Terry A."/>
            <person name="Torto-Alalibo T.A."/>
            <person name="Win J."/>
            <person name="Xu Z."/>
            <person name="Zhang H."/>
            <person name="Grigoriev I.V."/>
            <person name="Rokhsar D.S."/>
            <person name="Boore J.L."/>
        </authorList>
    </citation>
    <scope>NUCLEOTIDE SEQUENCE [LARGE SCALE GENOMIC DNA]</scope>
    <source>
        <strain evidence="5">Pr102</strain>
    </source>
</reference>
<dbReference type="InterPro" id="IPR036770">
    <property type="entry name" value="Ankyrin_rpt-contain_sf"/>
</dbReference>
<sequence length="671" mass="75227">MFAATGGHIEMTRFLVEECDADANAKDSRGWTALMQAVRGKEGRLEVARFLVGECGCGADVNVQDNDGWTALMFAVERVHIDVIRFLVEECDAQINIKNNDGCTAIRLAADRGYYGIRRLLTRFVSPGRELPTGDTTGFIVHKRASSHGSVNCSIPPSEIVLGEFCENGEIGGDFRAKWLDADAIVKLFIPDASHSSFEQEVRVWQELRHPNVLRLYGACYAGPQLKLFVCEYASKGSLAQYVNASSSSSEGKSLIWTYLHQAALGLAYLHERGIVHGDLRCGNILIGSDSIAKLSDFELIDSQHISSLKERVGSMCWQSPEVVEGSPPSFKSDVYSLGMCILEAETGTIPWGGDKWARDSKLTWEPELDGGDDDDSDEDYCYSSDDDSPNCPFGDARELVWRMCSNDPYKRATLSSIVYALEHLSIQERSGSSQPETEPPSCFDDYASGTMIELWNTLQEYMEEGGNVEYRPAFDKLKHVHGRLHESKQKPFLLKRFCSLLTDFDQTVRMLPERARIMRLSSTRATKTCPYALDWRIEALLAALGESASKTTEPRWQQQRSAQIAAFVSGVSDTFLVLQGLKSMEERSAFLRLLKTEMENTQGEYTPEQLQTMKKTYEVITSRIETEGDLTTLTPDWFIPWRFWKRVPSEVAGLRRGGETSHLAGLNWFK</sequence>
<dbReference type="InterPro" id="IPR000719">
    <property type="entry name" value="Prot_kinase_dom"/>
</dbReference>
<dbReference type="eggNOG" id="KOG0192">
    <property type="taxonomic scope" value="Eukaryota"/>
</dbReference>
<dbReference type="Pfam" id="PF13637">
    <property type="entry name" value="Ank_4"/>
    <property type="match status" value="1"/>
</dbReference>
<feature type="compositionally biased region" description="Acidic residues" evidence="2">
    <location>
        <begin position="367"/>
        <end position="388"/>
    </location>
</feature>
<dbReference type="GO" id="GO:0004674">
    <property type="term" value="F:protein serine/threonine kinase activity"/>
    <property type="evidence" value="ECO:0000318"/>
    <property type="project" value="GO_Central"/>
</dbReference>
<dbReference type="STRING" id="164328.H3GLT4"/>
<proteinExistence type="inferred from homology"/>
<evidence type="ECO:0000256" key="2">
    <source>
        <dbReference type="SAM" id="MobiDB-lite"/>
    </source>
</evidence>
<dbReference type="PROSITE" id="PS00109">
    <property type="entry name" value="PROTEIN_KINASE_TYR"/>
    <property type="match status" value="1"/>
</dbReference>
<dbReference type="AlphaFoldDB" id="H3GLT4"/>
<dbReference type="PANTHER" id="PTHR44329">
    <property type="entry name" value="SERINE/THREONINE-PROTEIN KINASE TNNI3K-RELATED"/>
    <property type="match status" value="1"/>
</dbReference>
<reference evidence="4" key="2">
    <citation type="submission" date="2015-06" db="UniProtKB">
        <authorList>
            <consortium name="EnsemblProtists"/>
        </authorList>
    </citation>
    <scope>IDENTIFICATION</scope>
    <source>
        <strain evidence="4">Pr102</strain>
    </source>
</reference>
<name>H3GLT4_PHYRM</name>
<dbReference type="HOGENOM" id="CLU_409674_0_0_1"/>
<evidence type="ECO:0000256" key="1">
    <source>
        <dbReference type="ARBA" id="ARBA00005843"/>
    </source>
</evidence>
<keyword evidence="5" id="KW-1185">Reference proteome</keyword>
<dbReference type="EMBL" id="DS566021">
    <property type="status" value="NOT_ANNOTATED_CDS"/>
    <property type="molecule type" value="Genomic_DNA"/>
</dbReference>
<dbReference type="InterPro" id="IPR002110">
    <property type="entry name" value="Ankyrin_rpt"/>
</dbReference>
<dbReference type="PANTHER" id="PTHR44329:SF214">
    <property type="entry name" value="PROTEIN KINASE DOMAIN-CONTAINING PROTEIN"/>
    <property type="match status" value="1"/>
</dbReference>
<dbReference type="SUPFAM" id="SSF56112">
    <property type="entry name" value="Protein kinase-like (PK-like)"/>
    <property type="match status" value="1"/>
</dbReference>
<feature type="region of interest" description="Disordered" evidence="2">
    <location>
        <begin position="365"/>
        <end position="388"/>
    </location>
</feature>
<dbReference type="InterPro" id="IPR011009">
    <property type="entry name" value="Kinase-like_dom_sf"/>
</dbReference>
<dbReference type="EnsemblProtists" id="Phyra77386">
    <property type="protein sequence ID" value="Phyra77386"/>
    <property type="gene ID" value="Phyra77386"/>
</dbReference>
<dbReference type="InterPro" id="IPR008266">
    <property type="entry name" value="Tyr_kinase_AS"/>
</dbReference>
<dbReference type="InParanoid" id="H3GLT4"/>
<dbReference type="InterPro" id="IPR051681">
    <property type="entry name" value="Ser/Thr_Kinases-Pseudokinases"/>
</dbReference>
<evidence type="ECO:0000313" key="5">
    <source>
        <dbReference type="Proteomes" id="UP000005238"/>
    </source>
</evidence>
<dbReference type="Gene3D" id="1.25.40.20">
    <property type="entry name" value="Ankyrin repeat-containing domain"/>
    <property type="match status" value="2"/>
</dbReference>
<comment type="similarity">
    <text evidence="1">Belongs to the protein kinase superfamily. TKL Ser/Thr protein kinase family.</text>
</comment>
<protein>
    <recommendedName>
        <fullName evidence="3">Protein kinase domain-containing protein</fullName>
    </recommendedName>
</protein>
<dbReference type="Pfam" id="PF12796">
    <property type="entry name" value="Ank_2"/>
    <property type="match status" value="1"/>
</dbReference>
<dbReference type="Pfam" id="PF00069">
    <property type="entry name" value="Pkinase"/>
    <property type="match status" value="1"/>
</dbReference>
<evidence type="ECO:0000313" key="4">
    <source>
        <dbReference type="EnsemblProtists" id="Phyra77386"/>
    </source>
</evidence>
<dbReference type="eggNOG" id="KOG0514">
    <property type="taxonomic scope" value="Eukaryota"/>
</dbReference>